<name>A0ABX0TP90_9SPHN</name>
<protein>
    <recommendedName>
        <fullName evidence="3">Head decoration protein</fullName>
    </recommendedName>
</protein>
<dbReference type="InterPro" id="IPR053734">
    <property type="entry name" value="Phage_Head-Tail_Connect_sf"/>
</dbReference>
<sequence>MAIFGEGDTTVESSLPLYTPQQGAAFALADAVFDPAYLHTTIDGDGEPATTRRPVLGVRQTLFGDRLPAQSDMVAIRSGPDAGRYIVKDVQPDGHGHILLILMGPL</sequence>
<gene>
    <name evidence="1" type="ORF">FHS31_000832</name>
</gene>
<comment type="caution">
    <text evidence="1">The sequence shown here is derived from an EMBL/GenBank/DDBJ whole genome shotgun (WGS) entry which is preliminary data.</text>
</comment>
<dbReference type="Pfam" id="PF05354">
    <property type="entry name" value="Phage_attach"/>
    <property type="match status" value="1"/>
</dbReference>
<dbReference type="InterPro" id="IPR008018">
    <property type="entry name" value="Phage_tail_attach_FII"/>
</dbReference>
<dbReference type="Gene3D" id="2.40.10.180">
    <property type="entry name" value="Phage tail proteins"/>
    <property type="match status" value="1"/>
</dbReference>
<organism evidence="1 2">
    <name type="scientific">Sphingomonas vulcanisoli</name>
    <dbReference type="NCBI Taxonomy" id="1658060"/>
    <lineage>
        <taxon>Bacteria</taxon>
        <taxon>Pseudomonadati</taxon>
        <taxon>Pseudomonadota</taxon>
        <taxon>Alphaproteobacteria</taxon>
        <taxon>Sphingomonadales</taxon>
        <taxon>Sphingomonadaceae</taxon>
        <taxon>Sphingomonas</taxon>
    </lineage>
</organism>
<proteinExistence type="predicted"/>
<dbReference type="RefSeq" id="WP_167072117.1">
    <property type="nucleotide sequence ID" value="NZ_JAAOZC010000002.1"/>
</dbReference>
<accession>A0ABX0TP90</accession>
<reference evidence="1 2" key="1">
    <citation type="submission" date="2020-03" db="EMBL/GenBank/DDBJ databases">
        <title>Genomic Encyclopedia of Type Strains, Phase III (KMG-III): the genomes of soil and plant-associated and newly described type strains.</title>
        <authorList>
            <person name="Whitman W."/>
        </authorList>
    </citation>
    <scope>NUCLEOTIDE SEQUENCE [LARGE SCALE GENOMIC DNA]</scope>
    <source>
        <strain evidence="1 2">CECT 8804</strain>
    </source>
</reference>
<dbReference type="EMBL" id="JAAOZC010000002">
    <property type="protein sequence ID" value="NIJ07236.1"/>
    <property type="molecule type" value="Genomic_DNA"/>
</dbReference>
<evidence type="ECO:0000313" key="2">
    <source>
        <dbReference type="Proteomes" id="UP000727456"/>
    </source>
</evidence>
<keyword evidence="2" id="KW-1185">Reference proteome</keyword>
<evidence type="ECO:0000313" key="1">
    <source>
        <dbReference type="EMBL" id="NIJ07236.1"/>
    </source>
</evidence>
<dbReference type="Proteomes" id="UP000727456">
    <property type="component" value="Unassembled WGS sequence"/>
</dbReference>
<evidence type="ECO:0008006" key="3">
    <source>
        <dbReference type="Google" id="ProtNLM"/>
    </source>
</evidence>